<feature type="non-terminal residue" evidence="3">
    <location>
        <position position="1"/>
    </location>
</feature>
<feature type="transmembrane region" description="Helical" evidence="2">
    <location>
        <begin position="133"/>
        <end position="151"/>
    </location>
</feature>
<dbReference type="PANTHER" id="PTHR36374:SF2">
    <property type="entry name" value="SHSP DOMAIN-CONTAINING PROTEIN"/>
    <property type="match status" value="1"/>
</dbReference>
<evidence type="ECO:0000256" key="1">
    <source>
        <dbReference type="SAM" id="MobiDB-lite"/>
    </source>
</evidence>
<dbReference type="Gramene" id="KVI09657">
    <property type="protein sequence ID" value="KVI09657"/>
    <property type="gene ID" value="Ccrd_011957"/>
</dbReference>
<dbReference type="EMBL" id="LEKV01001050">
    <property type="protein sequence ID" value="KVI09657.1"/>
    <property type="molecule type" value="Genomic_DNA"/>
</dbReference>
<dbReference type="STRING" id="59895.A0A103YIE4"/>
<dbReference type="OMA" id="VLKWIWA"/>
<evidence type="ECO:0000313" key="4">
    <source>
        <dbReference type="Proteomes" id="UP000243975"/>
    </source>
</evidence>
<dbReference type="GO" id="GO:0009507">
    <property type="term" value="C:chloroplast"/>
    <property type="evidence" value="ECO:0007669"/>
    <property type="project" value="TreeGrafter"/>
</dbReference>
<evidence type="ECO:0000256" key="2">
    <source>
        <dbReference type="SAM" id="Phobius"/>
    </source>
</evidence>
<name>A0A103YIE4_CYNCS</name>
<keyword evidence="2" id="KW-0472">Membrane</keyword>
<gene>
    <name evidence="3" type="ORF">Ccrd_011957</name>
</gene>
<dbReference type="AlphaFoldDB" id="A0A103YIE4"/>
<keyword evidence="4" id="KW-1185">Reference proteome</keyword>
<comment type="caution">
    <text evidence="3">The sequence shown here is derived from an EMBL/GenBank/DDBJ whole genome shotgun (WGS) entry which is preliminary data.</text>
</comment>
<protein>
    <submittedName>
        <fullName evidence="3">Uncharacterized protein</fullName>
    </submittedName>
</protein>
<sequence>GVHALQLCPFKLTRISSSNPPLKVPPFSHAQTEMAHTETLIVTKTDDESNRPPNPFNAIFSKFTQVLNFRLPPLPPMKKDPVKVETERKAILHGDEVVEVKKSVTVTYPDARTKTVAPLKLESEEAEQETSPVVLWQVYAIGGFFILKWAWGRWNERRARKKPSGEDTPSPSPTAGED</sequence>
<reference evidence="3 4" key="1">
    <citation type="journal article" date="2016" name="Sci. Rep.">
        <title>The genome sequence of the outbreeding globe artichoke constructed de novo incorporating a phase-aware low-pass sequencing strategy of F1 progeny.</title>
        <authorList>
            <person name="Scaglione D."/>
            <person name="Reyes-Chin-Wo S."/>
            <person name="Acquadro A."/>
            <person name="Froenicke L."/>
            <person name="Portis E."/>
            <person name="Beitel C."/>
            <person name="Tirone M."/>
            <person name="Mauro R."/>
            <person name="Lo Monaco A."/>
            <person name="Mauromicale G."/>
            <person name="Faccioli P."/>
            <person name="Cattivelli L."/>
            <person name="Rieseberg L."/>
            <person name="Michelmore R."/>
            <person name="Lanteri S."/>
        </authorList>
    </citation>
    <scope>NUCLEOTIDE SEQUENCE [LARGE SCALE GENOMIC DNA]</scope>
    <source>
        <strain evidence="3">2C</strain>
    </source>
</reference>
<keyword evidence="2" id="KW-0812">Transmembrane</keyword>
<proteinExistence type="predicted"/>
<feature type="region of interest" description="Disordered" evidence="1">
    <location>
        <begin position="158"/>
        <end position="178"/>
    </location>
</feature>
<organism evidence="3 4">
    <name type="scientific">Cynara cardunculus var. scolymus</name>
    <name type="common">Globe artichoke</name>
    <name type="synonym">Cynara scolymus</name>
    <dbReference type="NCBI Taxonomy" id="59895"/>
    <lineage>
        <taxon>Eukaryota</taxon>
        <taxon>Viridiplantae</taxon>
        <taxon>Streptophyta</taxon>
        <taxon>Embryophyta</taxon>
        <taxon>Tracheophyta</taxon>
        <taxon>Spermatophyta</taxon>
        <taxon>Magnoliopsida</taxon>
        <taxon>eudicotyledons</taxon>
        <taxon>Gunneridae</taxon>
        <taxon>Pentapetalae</taxon>
        <taxon>asterids</taxon>
        <taxon>campanulids</taxon>
        <taxon>Asterales</taxon>
        <taxon>Asteraceae</taxon>
        <taxon>Carduoideae</taxon>
        <taxon>Cardueae</taxon>
        <taxon>Carduinae</taxon>
        <taxon>Cynara</taxon>
    </lineage>
</organism>
<dbReference type="PANTHER" id="PTHR36374">
    <property type="entry name" value="OS01G0969000 PROTEIN"/>
    <property type="match status" value="1"/>
</dbReference>
<evidence type="ECO:0000313" key="3">
    <source>
        <dbReference type="EMBL" id="KVI09657.1"/>
    </source>
</evidence>
<dbReference type="Proteomes" id="UP000243975">
    <property type="component" value="Unassembled WGS sequence"/>
</dbReference>
<keyword evidence="2" id="KW-1133">Transmembrane helix</keyword>
<accession>A0A103YIE4</accession>